<feature type="compositionally biased region" description="Polar residues" evidence="1">
    <location>
        <begin position="916"/>
        <end position="936"/>
    </location>
</feature>
<reference evidence="4" key="2">
    <citation type="submission" date="2025-08" db="UniProtKB">
        <authorList>
            <consortium name="RefSeq"/>
        </authorList>
    </citation>
    <scope>IDENTIFICATION</scope>
    <source>
        <tissue evidence="4">Leaf</tissue>
    </source>
</reference>
<feature type="compositionally biased region" description="Low complexity" evidence="1">
    <location>
        <begin position="968"/>
        <end position="983"/>
    </location>
</feature>
<dbReference type="AlphaFoldDB" id="A0A1U7V8H7"/>
<feature type="compositionally biased region" description="Basic and acidic residues" evidence="1">
    <location>
        <begin position="424"/>
        <end position="442"/>
    </location>
</feature>
<dbReference type="OrthoDB" id="1908091at2759"/>
<feature type="transmembrane region" description="Helical" evidence="2">
    <location>
        <begin position="60"/>
        <end position="77"/>
    </location>
</feature>
<feature type="compositionally biased region" description="Low complexity" evidence="1">
    <location>
        <begin position="490"/>
        <end position="503"/>
    </location>
</feature>
<feature type="compositionally biased region" description="Basic and acidic residues" evidence="1">
    <location>
        <begin position="858"/>
        <end position="867"/>
    </location>
</feature>
<proteinExistence type="predicted"/>
<reference evidence="3" key="1">
    <citation type="journal article" date="2013" name="Genome Biol.">
        <title>Reference genomes and transcriptomes of Nicotiana sylvestris and Nicotiana tomentosiformis.</title>
        <authorList>
            <person name="Sierro N."/>
            <person name="Battey J.N."/>
            <person name="Ouadi S."/>
            <person name="Bovet L."/>
            <person name="Goepfert S."/>
            <person name="Bakaher N."/>
            <person name="Peitsch M.C."/>
            <person name="Ivanov N.V."/>
        </authorList>
    </citation>
    <scope>NUCLEOTIDE SEQUENCE [LARGE SCALE GENOMIC DNA]</scope>
</reference>
<feature type="region of interest" description="Disordered" evidence="1">
    <location>
        <begin position="367"/>
        <end position="443"/>
    </location>
</feature>
<feature type="compositionally biased region" description="Basic and acidic residues" evidence="1">
    <location>
        <begin position="1126"/>
        <end position="1147"/>
    </location>
</feature>
<evidence type="ECO:0000313" key="3">
    <source>
        <dbReference type="Proteomes" id="UP000189701"/>
    </source>
</evidence>
<feature type="compositionally biased region" description="Polar residues" evidence="1">
    <location>
        <begin position="811"/>
        <end position="857"/>
    </location>
</feature>
<feature type="region of interest" description="Disordered" evidence="1">
    <location>
        <begin position="295"/>
        <end position="321"/>
    </location>
</feature>
<feature type="compositionally biased region" description="Basic and acidic residues" evidence="1">
    <location>
        <begin position="1018"/>
        <end position="1055"/>
    </location>
</feature>
<dbReference type="eggNOG" id="ENOG502QZQ3">
    <property type="taxonomic scope" value="Eukaryota"/>
</dbReference>
<name>A0A1U7V8H7_NICSY</name>
<dbReference type="Proteomes" id="UP000189701">
    <property type="component" value="Unplaced"/>
</dbReference>
<dbReference type="RefSeq" id="XP_009758105.1">
    <property type="nucleotide sequence ID" value="XM_009759803.1"/>
</dbReference>
<dbReference type="PANTHER" id="PTHR33870:SF22">
    <property type="match status" value="1"/>
</dbReference>
<feature type="compositionally biased region" description="Polar residues" evidence="1">
    <location>
        <begin position="295"/>
        <end position="309"/>
    </location>
</feature>
<protein>
    <submittedName>
        <fullName evidence="4">Uncharacterized protein LOC104210831</fullName>
    </submittedName>
</protein>
<organism evidence="3 4">
    <name type="scientific">Nicotiana sylvestris</name>
    <name type="common">Wood tobacco</name>
    <name type="synonym">South American tobacco</name>
    <dbReference type="NCBI Taxonomy" id="4096"/>
    <lineage>
        <taxon>Eukaryota</taxon>
        <taxon>Viridiplantae</taxon>
        <taxon>Streptophyta</taxon>
        <taxon>Embryophyta</taxon>
        <taxon>Tracheophyta</taxon>
        <taxon>Spermatophyta</taxon>
        <taxon>Magnoliopsida</taxon>
        <taxon>eudicotyledons</taxon>
        <taxon>Gunneridae</taxon>
        <taxon>Pentapetalae</taxon>
        <taxon>asterids</taxon>
        <taxon>lamiids</taxon>
        <taxon>Solanales</taxon>
        <taxon>Solanaceae</taxon>
        <taxon>Nicotianoideae</taxon>
        <taxon>Nicotianeae</taxon>
        <taxon>Nicotiana</taxon>
    </lineage>
</organism>
<keyword evidence="2" id="KW-0812">Transmembrane</keyword>
<dbReference type="KEGG" id="nsy:104210831"/>
<dbReference type="GeneID" id="104210831"/>
<keyword evidence="3" id="KW-1185">Reference proteome</keyword>
<keyword evidence="2" id="KW-1133">Transmembrane helix</keyword>
<evidence type="ECO:0000256" key="1">
    <source>
        <dbReference type="SAM" id="MobiDB-lite"/>
    </source>
</evidence>
<accession>A0A1U7V8H7</accession>
<dbReference type="PANTHER" id="PTHR33870">
    <property type="entry name" value="CARDIOMYOPATHY-ASSOCIATED PROTEIN"/>
    <property type="match status" value="1"/>
</dbReference>
<feature type="compositionally biased region" description="Polar residues" evidence="1">
    <location>
        <begin position="949"/>
        <end position="961"/>
    </location>
</feature>
<sequence>MAINSNDTKSLIWKHVKYSIEFSFTFAKKHPFVSSTLSFFILFCALSPSITWFFIYSLPLMFFFTILLIIFFSIPNFKHFERDVDSKPSRKISHVDKDHENVNIDNKQKAFLRARSVRRRKSKKHIQTGAEELIQGEPFRIPFNDHDFVDKGALIEEKLKDIREVEVHSISDRAECSSTSSIFKNSGPAEYSDCSYEASGKCFKSFSSIYERKTECFGEMENEGARNKAVQWKEDDQKNLMDLGLSEIERTKRLESLMARRRARKMLSLQVRRSLMNIGCKETLTPISSILIPKNKSSSTSQFSPTPGSAPSILGPNRNPFDLPYDQHEEKPNVRGGSFLQEFMSAQEQKDRNESLRIEAAFLGDSNLDQHEPIPCSDVPSRQMFQEASESSKSRHRLGREDNDRVVEEVTTQASEPETNVAYKGEHSREGLDISQDEKESSEVQIKSVLVEDISNRTSSTSSSEEDGPFYKIDKDAILKSIASPALRNLSSDPSHPSSSLLDSTRENERFYYPNRPVHRTSCQSIASDLQVEVSEVGSPPLTNDGSSSADEEISIDGEIEKAITSNSEDTLISSSHLARVDENESNSKEVREVTEQDIVDFGFSRFQMSENNVPHNVPSERLIEPDSIGSSSFPPPRTERTQASSYQQRRPEGLSVVGDRLQGSLLQPEFSVQQLPFASTSLVSPTSVLQPNCLIEQGSSSNLDHVQNDRSMNISSERSDSIASQESELSLNNSILQVSELPSETETSNSALHNDSAELIIGSDSERHSENVAFSTIGQGHHSIEASSTSSSMSVSQPKFATDQLPDEVTTGSCDPNTSRSSTLSLKDPKVQSSVPHSQTQKSAENPKSLTSNDIQETLRDKSGSRHIEEVVFSTISQSFDESQASSSPQDFMVEQVPTASTSSPSPNSMIQPKFSVNESSSYSEEQKRVQNSSNSEDHIPGFLSERAVNQDSISLQSTVREVPTASSSSSSPKSVLEPKSSTGQGPMLNSNREEQIGESPSPRMSRNTRTLLIDSAADKLHHADAKMKPLNDEEKSHEDATNHNDVKKEDLPKIQEVSESLKNSTTKHHKSSDVENSASTSTNKNQNLVTNTGTGEDRGAKEPEKTHGPIIATQENSEKGNTTEAKENIKSQSERTDSKEKAKDS</sequence>
<feature type="compositionally biased region" description="Basic and acidic residues" evidence="1">
    <location>
        <begin position="399"/>
        <end position="408"/>
    </location>
</feature>
<feature type="region of interest" description="Disordered" evidence="1">
    <location>
        <begin position="487"/>
        <end position="507"/>
    </location>
</feature>
<evidence type="ECO:0000256" key="2">
    <source>
        <dbReference type="SAM" id="Phobius"/>
    </source>
</evidence>
<keyword evidence="2" id="KW-0472">Membrane</keyword>
<feature type="compositionally biased region" description="Low complexity" evidence="1">
    <location>
        <begin position="899"/>
        <end position="910"/>
    </location>
</feature>
<feature type="region of interest" description="Disordered" evidence="1">
    <location>
        <begin position="783"/>
        <end position="867"/>
    </location>
</feature>
<feature type="compositionally biased region" description="Basic and acidic residues" evidence="1">
    <location>
        <begin position="1097"/>
        <end position="1109"/>
    </location>
</feature>
<feature type="region of interest" description="Disordered" evidence="1">
    <location>
        <begin position="897"/>
        <end position="1147"/>
    </location>
</feature>
<evidence type="ECO:0000313" key="4">
    <source>
        <dbReference type="RefSeq" id="XP_009758105.1"/>
    </source>
</evidence>
<feature type="region of interest" description="Disordered" evidence="1">
    <location>
        <begin position="610"/>
        <end position="652"/>
    </location>
</feature>
<feature type="compositionally biased region" description="Polar residues" evidence="1">
    <location>
        <begin position="1115"/>
        <end position="1125"/>
    </location>
</feature>
<gene>
    <name evidence="4" type="primary">LOC104210831</name>
</gene>
<feature type="compositionally biased region" description="Polar residues" evidence="1">
    <location>
        <begin position="1076"/>
        <end position="1096"/>
    </location>
</feature>
<feature type="compositionally biased region" description="Low complexity" evidence="1">
    <location>
        <begin position="786"/>
        <end position="797"/>
    </location>
</feature>